<evidence type="ECO:0000256" key="10">
    <source>
        <dbReference type="PROSITE-ProRule" id="PRU00124"/>
    </source>
</evidence>
<feature type="disulfide bond" evidence="10">
    <location>
        <begin position="1180"/>
        <end position="1192"/>
    </location>
</feature>
<dbReference type="Proteomes" id="UP000596742">
    <property type="component" value="Unassembled WGS sequence"/>
</dbReference>
<keyword evidence="5" id="KW-1133">Transmembrane helix</keyword>
<evidence type="ECO:0000256" key="2">
    <source>
        <dbReference type="ARBA" id="ARBA00022583"/>
    </source>
</evidence>
<dbReference type="InterPro" id="IPR016186">
    <property type="entry name" value="C-type_lectin-like/link_sf"/>
</dbReference>
<dbReference type="SMART" id="SM00034">
    <property type="entry name" value="CLECT"/>
    <property type="match status" value="1"/>
</dbReference>
<dbReference type="PROSITE" id="PS50041">
    <property type="entry name" value="C_TYPE_LECTIN_2"/>
    <property type="match status" value="1"/>
</dbReference>
<dbReference type="GO" id="GO:0005886">
    <property type="term" value="C:plasma membrane"/>
    <property type="evidence" value="ECO:0007669"/>
    <property type="project" value="TreeGrafter"/>
</dbReference>
<keyword evidence="8" id="KW-0168">Coated pit</keyword>
<dbReference type="SUPFAM" id="SSF49854">
    <property type="entry name" value="Spermadhesin, CUB domain"/>
    <property type="match status" value="1"/>
</dbReference>
<protein>
    <submittedName>
        <fullName evidence="14">Uncharacterized protein</fullName>
    </submittedName>
</protein>
<evidence type="ECO:0000259" key="13">
    <source>
        <dbReference type="PROSITE" id="PS50041"/>
    </source>
</evidence>
<dbReference type="PROSITE" id="PS50022">
    <property type="entry name" value="FA58C_3"/>
    <property type="match status" value="1"/>
</dbReference>
<dbReference type="Pfam" id="PF00057">
    <property type="entry name" value="Ldl_recept_a"/>
    <property type="match status" value="2"/>
</dbReference>
<dbReference type="InterPro" id="IPR002172">
    <property type="entry name" value="LDrepeatLR_classA_rpt"/>
</dbReference>
<feature type="disulfide bond" evidence="10">
    <location>
        <begin position="1150"/>
        <end position="1168"/>
    </location>
</feature>
<evidence type="ECO:0000256" key="1">
    <source>
        <dbReference type="ARBA" id="ARBA00004167"/>
    </source>
</evidence>
<dbReference type="InterPro" id="IPR000859">
    <property type="entry name" value="CUB_dom"/>
</dbReference>
<dbReference type="InterPro" id="IPR008979">
    <property type="entry name" value="Galactose-bd-like_sf"/>
</dbReference>
<dbReference type="GO" id="GO:0006897">
    <property type="term" value="P:endocytosis"/>
    <property type="evidence" value="ECO:0007669"/>
    <property type="project" value="UniProtKB-KW"/>
</dbReference>
<evidence type="ECO:0000256" key="5">
    <source>
        <dbReference type="ARBA" id="ARBA00022989"/>
    </source>
</evidence>
<dbReference type="InterPro" id="IPR050685">
    <property type="entry name" value="LDLR"/>
</dbReference>
<keyword evidence="3" id="KW-0812">Transmembrane</keyword>
<dbReference type="Pfam" id="PF00754">
    <property type="entry name" value="F5_F8_type_C"/>
    <property type="match status" value="1"/>
</dbReference>
<keyword evidence="4" id="KW-0677">Repeat</keyword>
<dbReference type="GO" id="GO:0005905">
    <property type="term" value="C:clathrin-coated pit"/>
    <property type="evidence" value="ECO:0007669"/>
    <property type="project" value="UniProtKB-KW"/>
</dbReference>
<dbReference type="InterPro" id="IPR036055">
    <property type="entry name" value="LDL_receptor-like_sf"/>
</dbReference>
<dbReference type="Pfam" id="PF00431">
    <property type="entry name" value="CUB"/>
    <property type="match status" value="1"/>
</dbReference>
<dbReference type="Gene3D" id="2.60.120.290">
    <property type="entry name" value="Spermadhesin, CUB domain"/>
    <property type="match status" value="1"/>
</dbReference>
<dbReference type="Pfam" id="PF16977">
    <property type="entry name" value="ApeC"/>
    <property type="match status" value="1"/>
</dbReference>
<feature type="domain" description="F5/8 type C" evidence="12">
    <location>
        <begin position="404"/>
        <end position="551"/>
    </location>
</feature>
<dbReference type="PROSITE" id="PS50068">
    <property type="entry name" value="LDLRA_2"/>
    <property type="match status" value="3"/>
</dbReference>
<feature type="disulfide bond" evidence="10">
    <location>
        <begin position="1112"/>
        <end position="1130"/>
    </location>
</feature>
<dbReference type="InterPro" id="IPR001304">
    <property type="entry name" value="C-type_lectin-like"/>
</dbReference>
<feature type="disulfide bond" evidence="10">
    <location>
        <begin position="1187"/>
        <end position="1205"/>
    </location>
</feature>
<dbReference type="SMART" id="SM00192">
    <property type="entry name" value="LDLa"/>
    <property type="match status" value="3"/>
</dbReference>
<organism evidence="14 15">
    <name type="scientific">Mytilus galloprovincialis</name>
    <name type="common">Mediterranean mussel</name>
    <dbReference type="NCBI Taxonomy" id="29158"/>
    <lineage>
        <taxon>Eukaryota</taxon>
        <taxon>Metazoa</taxon>
        <taxon>Spiralia</taxon>
        <taxon>Lophotrochozoa</taxon>
        <taxon>Mollusca</taxon>
        <taxon>Bivalvia</taxon>
        <taxon>Autobranchia</taxon>
        <taxon>Pteriomorphia</taxon>
        <taxon>Mytilida</taxon>
        <taxon>Mytiloidea</taxon>
        <taxon>Mytilidae</taxon>
        <taxon>Mytilinae</taxon>
        <taxon>Mytilus</taxon>
    </lineage>
</organism>
<sequence length="1633" mass="187073">MNISTCRCICNENAGQFCNDTIPPSIWPKGSYALPASMYGCPGDDWEMRYINMTLPISSDDMYWESSGTFYFIRFSDTVYVDTYSHWKDLHILGPYSKRSFQLNFCVRDGNNFSELQTAQGNYCLYDIGKGCANGFKEGNITIGGYQIDMVGFGIRSVDSASVKFCCKEDSNSTLSEVFPHDYPFVLLKGPSKDNCEHINDMFVSEDKMFMLRHGVDWAFHGTIPNVTLTDTHIGIPFCFYQPESYSEPIGDEELHNPYPLSELYSLKRPVYSSPYVKSPNNNPNFVVNSVNPINEEFNTIQTRRPWLQIDLQQFISVTHVIKQDVGYFGKFPSQDLYGMYISIHQWDFVNRGAMTCFFGLTDKYFRCRRPITGQYVTLTLEYEYDTVLEGLAELKVFGFPTGCGRSLGMISGDIKDYQIETSSNYKDIPYSRAMQGTEGWCSSTEDMDRWLMVDLIVPTKVQGVIIHGWYQNKRMFIHSFVVEFGLQENNLLQYGEDGLNPKVFTVDTIQDVHILQKFRFLHEKFTRYIKIKVIDPSKESACFKAEFIGCQVYACRNIWCKESGGSLFSHPKRSIDMGFASIRHIETGGLFCSWFQDGLLHMNIKDCQQMSKDAGYIGSVYDESRNHCCYYNISSTNRHYKHLWKRNEFEDVITSERLCFSEFYRPKFQLTEWAMFPSIQGHIDYIYSPMFPSNYPMGINEYKTVQSFPGMYLKLTIIYASFAETETEEQLKNSGHSYINPSSCKDTLTIDIGAGQDIQITRDNQKRYRYASFMATGDNIKIHFTSCFRYIMSENVMYQLKIESIDYPGCEVNAKKYAKCTAKKAYIASYLYPSLYSASDTNMWKIRGQYGQYIELQFIELDVNIWSLVDSFVEVFDFDLRGERSASFGRFTKATMPHIRLLSSWHMMDVEFRVGNSLTGRGFLGLYTIKDTVIETISNESDCAATWANLRTSCYKLFYSNHTNQQKAEMACVREGGHLGSVNSEEEMKFVHQLLFTISEAGSLVKQNKGYKFSDFQWLSGEPLTYTAWSNNVLKGISQPDGFDDEQCTAIILNSIHNKQSWHDVPCAYDKIQYFMCETQLDPYDNQVTDIEIRVLGISGSSSFNHSMFTCGNGEIISQLAACDSYSDCFDNSDEKNCGTECSSSQYQCADGSCIHFTFYCDHLNHCNDGSDEQDCQTCSSNSYQCYDKACISKDRVCDTISDCPGGYKEDEYDCADSVKQTSCEQWWVIGARLNGMYSIDQGTEDTYLVYCEFNDQGNALLVSTFFYYNDVDYFSSFYGSSDKLETVLEKVYSFPEDMIKSVMKKDNHQCSQNVKLTCYYHDVISDNSKSCHCIGGMDWSQSDVNRVFTDNIVISNPDRLPFHRYGVPDKSYSDEGFYDVKVGPVVCKSEISKNVSSSHSLCSDGKLYNYTDHCIMRVNERNDVNGCRDMTHLQHCDNRYATQALVYSLHQLATKENSSLFNTLCVRAVLKILELLSTIMAVMFFVEKNPTESKIQNVENKEKNKEDTLSDTNAQFVELQKVFKEESKVVDEVKDKRFDDVPGRNITKNNCQNVSTQAASNDELIYLGTQQIQDFTFNPIDMKWQAVQTIKFKLPVLFVHHFDSSDSLIQVPTNIHPLVGDGNCFLGQCLL</sequence>
<comment type="caution">
    <text evidence="14">The sequence shown here is derived from an EMBL/GenBank/DDBJ whole genome shotgun (WGS) entry which is preliminary data.</text>
</comment>
<feature type="domain" description="C-type lectin" evidence="13">
    <location>
        <begin position="951"/>
        <end position="1068"/>
    </location>
</feature>
<evidence type="ECO:0000313" key="14">
    <source>
        <dbReference type="EMBL" id="VDI08179.1"/>
    </source>
</evidence>
<evidence type="ECO:0000313" key="15">
    <source>
        <dbReference type="Proteomes" id="UP000596742"/>
    </source>
</evidence>
<accession>A0A8B6CRK7</accession>
<evidence type="ECO:0000256" key="9">
    <source>
        <dbReference type="ARBA" id="ARBA00037878"/>
    </source>
</evidence>
<dbReference type="InterPro" id="IPR031569">
    <property type="entry name" value="ApeC"/>
</dbReference>
<dbReference type="SUPFAM" id="SSF49785">
    <property type="entry name" value="Galactose-binding domain-like"/>
    <property type="match status" value="2"/>
</dbReference>
<evidence type="ECO:0000259" key="12">
    <source>
        <dbReference type="PROSITE" id="PS50022"/>
    </source>
</evidence>
<dbReference type="InterPro" id="IPR016187">
    <property type="entry name" value="CTDL_fold"/>
</dbReference>
<dbReference type="PANTHER" id="PTHR24270:SF62">
    <property type="entry name" value="LOW-DENSITY LIPOPROTEIN RECEPTOR-RELATED PROTEIN 2"/>
    <property type="match status" value="1"/>
</dbReference>
<keyword evidence="15" id="KW-1185">Reference proteome</keyword>
<dbReference type="PROSITE" id="PS01180">
    <property type="entry name" value="CUB"/>
    <property type="match status" value="1"/>
</dbReference>
<evidence type="ECO:0000256" key="7">
    <source>
        <dbReference type="ARBA" id="ARBA00023157"/>
    </source>
</evidence>
<dbReference type="Gene3D" id="4.10.400.10">
    <property type="entry name" value="Low-density Lipoprotein Receptor"/>
    <property type="match status" value="3"/>
</dbReference>
<dbReference type="CDD" id="cd00041">
    <property type="entry name" value="CUB"/>
    <property type="match status" value="1"/>
</dbReference>
<dbReference type="PRINTS" id="PR00261">
    <property type="entry name" value="LDLRECEPTOR"/>
</dbReference>
<dbReference type="CDD" id="cd00037">
    <property type="entry name" value="CLECT"/>
    <property type="match status" value="1"/>
</dbReference>
<feature type="disulfide bond" evidence="10">
    <location>
        <begin position="1124"/>
        <end position="1139"/>
    </location>
</feature>
<reference evidence="14" key="1">
    <citation type="submission" date="2018-11" db="EMBL/GenBank/DDBJ databases">
        <authorList>
            <person name="Alioto T."/>
            <person name="Alioto T."/>
        </authorList>
    </citation>
    <scope>NUCLEOTIDE SEQUENCE</scope>
</reference>
<evidence type="ECO:0000256" key="3">
    <source>
        <dbReference type="ARBA" id="ARBA00022692"/>
    </source>
</evidence>
<dbReference type="SMART" id="SM00042">
    <property type="entry name" value="CUB"/>
    <property type="match status" value="1"/>
</dbReference>
<keyword evidence="2" id="KW-0254">Endocytosis</keyword>
<evidence type="ECO:0000256" key="6">
    <source>
        <dbReference type="ARBA" id="ARBA00023136"/>
    </source>
</evidence>
<dbReference type="PANTHER" id="PTHR24270">
    <property type="entry name" value="LOW-DENSITY LIPOPROTEIN RECEPTOR-RELATED"/>
    <property type="match status" value="1"/>
</dbReference>
<proteinExistence type="predicted"/>
<dbReference type="Gene3D" id="2.60.120.260">
    <property type="entry name" value="Galactose-binding domain-like"/>
    <property type="match status" value="2"/>
</dbReference>
<comment type="caution">
    <text evidence="10">Lacks conserved residue(s) required for the propagation of feature annotation.</text>
</comment>
<evidence type="ECO:0000259" key="11">
    <source>
        <dbReference type="PROSITE" id="PS01180"/>
    </source>
</evidence>
<dbReference type="SUPFAM" id="SSF57424">
    <property type="entry name" value="LDL receptor-like module"/>
    <property type="match status" value="3"/>
</dbReference>
<comment type="subcellular location">
    <subcellularLocation>
        <location evidence="9">Membrane</location>
        <location evidence="9">Coated pit</location>
    </subcellularLocation>
    <subcellularLocation>
        <location evidence="1">Membrane</location>
        <topology evidence="1">Single-pass membrane protein</topology>
    </subcellularLocation>
</comment>
<name>A0A8B6CRK7_MYTGA</name>
<keyword evidence="6" id="KW-0472">Membrane</keyword>
<feature type="disulfide bond" evidence="10">
    <location>
        <begin position="1162"/>
        <end position="1177"/>
    </location>
</feature>
<feature type="domain" description="CUB" evidence="11">
    <location>
        <begin position="811"/>
        <end position="931"/>
    </location>
</feature>
<evidence type="ECO:0000256" key="8">
    <source>
        <dbReference type="ARBA" id="ARBA00023176"/>
    </source>
</evidence>
<dbReference type="EMBL" id="UYJE01002151">
    <property type="protein sequence ID" value="VDI08179.1"/>
    <property type="molecule type" value="Genomic_DNA"/>
</dbReference>
<dbReference type="SUPFAM" id="SSF56436">
    <property type="entry name" value="C-type lectin-like"/>
    <property type="match status" value="1"/>
</dbReference>
<gene>
    <name evidence="14" type="ORF">MGAL_10B056421</name>
</gene>
<keyword evidence="7 10" id="KW-1015">Disulfide bond</keyword>
<dbReference type="CDD" id="cd00112">
    <property type="entry name" value="LDLa"/>
    <property type="match status" value="3"/>
</dbReference>
<dbReference type="InterPro" id="IPR035914">
    <property type="entry name" value="Sperma_CUB_dom_sf"/>
</dbReference>
<dbReference type="InterPro" id="IPR000421">
    <property type="entry name" value="FA58C"/>
</dbReference>
<dbReference type="Gene3D" id="3.10.100.10">
    <property type="entry name" value="Mannose-Binding Protein A, subunit A"/>
    <property type="match status" value="1"/>
</dbReference>
<feature type="disulfide bond" evidence="10">
    <location>
        <begin position="1143"/>
        <end position="1155"/>
    </location>
</feature>
<evidence type="ECO:0000256" key="4">
    <source>
        <dbReference type="ARBA" id="ARBA00022737"/>
    </source>
</evidence>
<dbReference type="OrthoDB" id="6116813at2759"/>